<feature type="compositionally biased region" description="Polar residues" evidence="1">
    <location>
        <begin position="152"/>
        <end position="161"/>
    </location>
</feature>
<feature type="compositionally biased region" description="Polar residues" evidence="1">
    <location>
        <begin position="61"/>
        <end position="72"/>
    </location>
</feature>
<reference evidence="2 3" key="1">
    <citation type="journal article" date="2006" name="Science">
        <title>The genome of black cottonwood, Populus trichocarpa (Torr. &amp; Gray).</title>
        <authorList>
            <person name="Tuskan G.A."/>
            <person name="Difazio S."/>
            <person name="Jansson S."/>
            <person name="Bohlmann J."/>
            <person name="Grigoriev I."/>
            <person name="Hellsten U."/>
            <person name="Putnam N."/>
            <person name="Ralph S."/>
            <person name="Rombauts S."/>
            <person name="Salamov A."/>
            <person name="Schein J."/>
            <person name="Sterck L."/>
            <person name="Aerts A."/>
            <person name="Bhalerao R.R."/>
            <person name="Bhalerao R.P."/>
            <person name="Blaudez D."/>
            <person name="Boerjan W."/>
            <person name="Brun A."/>
            <person name="Brunner A."/>
            <person name="Busov V."/>
            <person name="Campbell M."/>
            <person name="Carlson J."/>
            <person name="Chalot M."/>
            <person name="Chapman J."/>
            <person name="Chen G.L."/>
            <person name="Cooper D."/>
            <person name="Coutinho P.M."/>
            <person name="Couturier J."/>
            <person name="Covert S."/>
            <person name="Cronk Q."/>
            <person name="Cunningham R."/>
            <person name="Davis J."/>
            <person name="Degroeve S."/>
            <person name="Dejardin A."/>
            <person name="Depamphilis C."/>
            <person name="Detter J."/>
            <person name="Dirks B."/>
            <person name="Dubchak I."/>
            <person name="Duplessis S."/>
            <person name="Ehlting J."/>
            <person name="Ellis B."/>
            <person name="Gendler K."/>
            <person name="Goodstein D."/>
            <person name="Gribskov M."/>
            <person name="Grimwood J."/>
            <person name="Groover A."/>
            <person name="Gunter L."/>
            <person name="Hamberger B."/>
            <person name="Heinze B."/>
            <person name="Helariutta Y."/>
            <person name="Henrissat B."/>
            <person name="Holligan D."/>
            <person name="Holt R."/>
            <person name="Huang W."/>
            <person name="Islam-Faridi N."/>
            <person name="Jones S."/>
            <person name="Jones-Rhoades M."/>
            <person name="Jorgensen R."/>
            <person name="Joshi C."/>
            <person name="Kangasjarvi J."/>
            <person name="Karlsson J."/>
            <person name="Kelleher C."/>
            <person name="Kirkpatrick R."/>
            <person name="Kirst M."/>
            <person name="Kohler A."/>
            <person name="Kalluri U."/>
            <person name="Larimer F."/>
            <person name="Leebens-Mack J."/>
            <person name="Leple J.C."/>
            <person name="Locascio P."/>
            <person name="Lou Y."/>
            <person name="Lucas S."/>
            <person name="Martin F."/>
            <person name="Montanini B."/>
            <person name="Napoli C."/>
            <person name="Nelson D.R."/>
            <person name="Nelson C."/>
            <person name="Nieminen K."/>
            <person name="Nilsson O."/>
            <person name="Pereda V."/>
            <person name="Peter G."/>
            <person name="Philippe R."/>
            <person name="Pilate G."/>
            <person name="Poliakov A."/>
            <person name="Razumovskaya J."/>
            <person name="Richardson P."/>
            <person name="Rinaldi C."/>
            <person name="Ritland K."/>
            <person name="Rouze P."/>
            <person name="Ryaboy D."/>
            <person name="Schmutz J."/>
            <person name="Schrader J."/>
            <person name="Segerman B."/>
            <person name="Shin H."/>
            <person name="Siddiqui A."/>
            <person name="Sterky F."/>
            <person name="Terry A."/>
            <person name="Tsai C.J."/>
            <person name="Uberbacher E."/>
            <person name="Unneberg P."/>
            <person name="Vahala J."/>
            <person name="Wall K."/>
            <person name="Wessler S."/>
            <person name="Yang G."/>
            <person name="Yin T."/>
            <person name="Douglas C."/>
            <person name="Marra M."/>
            <person name="Sandberg G."/>
            <person name="Van de Peer Y."/>
            <person name="Rokhsar D."/>
        </authorList>
    </citation>
    <scope>NUCLEOTIDE SEQUENCE [LARGE SCALE GENOMIC DNA]</scope>
    <source>
        <strain evidence="3">cv. Nisqually</strain>
    </source>
</reference>
<keyword evidence="3" id="KW-1185">Reference proteome</keyword>
<dbReference type="Proteomes" id="UP000006729">
    <property type="component" value="Chromosome 18"/>
</dbReference>
<proteinExistence type="predicted"/>
<sequence length="161" mass="17951">MDSRRVRSDPRSRDVSSSGGEFIFQSETRGSSKGQGSIRLGLKNRKDITPTSTFRRDESSSRCQKSLFSHTSSELRRRERLPQTSEDNAPSTLTINEVIFINGQQSGDYMAKLPSKDERTNHLTLPTNQGLTTKGERETSSISKKKSLSASRMGSSYLNLS</sequence>
<feature type="compositionally biased region" description="Basic and acidic residues" evidence="1">
    <location>
        <begin position="1"/>
        <end position="14"/>
    </location>
</feature>
<feature type="compositionally biased region" description="Polar residues" evidence="1">
    <location>
        <begin position="25"/>
        <end position="35"/>
    </location>
</feature>
<feature type="compositionally biased region" description="Polar residues" evidence="1">
    <location>
        <begin position="82"/>
        <end position="92"/>
    </location>
</feature>
<feature type="compositionally biased region" description="Basic and acidic residues" evidence="1">
    <location>
        <begin position="44"/>
        <end position="60"/>
    </location>
</feature>
<feature type="compositionally biased region" description="Polar residues" evidence="1">
    <location>
        <begin position="122"/>
        <end position="132"/>
    </location>
</feature>
<gene>
    <name evidence="2" type="ORF">POPTR_018G079000</name>
</gene>
<accession>A0A2K1WXL4</accession>
<dbReference type="AlphaFoldDB" id="A0A2K1WXL4"/>
<evidence type="ECO:0000313" key="2">
    <source>
        <dbReference type="EMBL" id="PNS93261.1"/>
    </source>
</evidence>
<dbReference type="EMBL" id="CM009307">
    <property type="protein sequence ID" value="PNS93261.1"/>
    <property type="molecule type" value="Genomic_DNA"/>
</dbReference>
<evidence type="ECO:0000256" key="1">
    <source>
        <dbReference type="SAM" id="MobiDB-lite"/>
    </source>
</evidence>
<protein>
    <submittedName>
        <fullName evidence="2">Uncharacterized protein</fullName>
    </submittedName>
</protein>
<feature type="region of interest" description="Disordered" evidence="1">
    <location>
        <begin position="116"/>
        <end position="161"/>
    </location>
</feature>
<evidence type="ECO:0000313" key="3">
    <source>
        <dbReference type="Proteomes" id="UP000006729"/>
    </source>
</evidence>
<dbReference type="InParanoid" id="A0A2K1WXL4"/>
<organism evidence="2 3">
    <name type="scientific">Populus trichocarpa</name>
    <name type="common">Western balsam poplar</name>
    <name type="synonym">Populus balsamifera subsp. trichocarpa</name>
    <dbReference type="NCBI Taxonomy" id="3694"/>
    <lineage>
        <taxon>Eukaryota</taxon>
        <taxon>Viridiplantae</taxon>
        <taxon>Streptophyta</taxon>
        <taxon>Embryophyta</taxon>
        <taxon>Tracheophyta</taxon>
        <taxon>Spermatophyta</taxon>
        <taxon>Magnoliopsida</taxon>
        <taxon>eudicotyledons</taxon>
        <taxon>Gunneridae</taxon>
        <taxon>Pentapetalae</taxon>
        <taxon>rosids</taxon>
        <taxon>fabids</taxon>
        <taxon>Malpighiales</taxon>
        <taxon>Salicaceae</taxon>
        <taxon>Saliceae</taxon>
        <taxon>Populus</taxon>
    </lineage>
</organism>
<feature type="region of interest" description="Disordered" evidence="1">
    <location>
        <begin position="1"/>
        <end position="92"/>
    </location>
</feature>
<name>A0A2K1WXL4_POPTR</name>